<dbReference type="RefSeq" id="WP_010720841.1">
    <property type="nucleotide sequence ID" value="NZ_AP027299.1"/>
</dbReference>
<gene>
    <name evidence="2" type="ORF">EB03_01712</name>
</gene>
<feature type="transmembrane region" description="Helical" evidence="1">
    <location>
        <begin position="6"/>
        <end position="24"/>
    </location>
</feature>
<evidence type="ECO:0000313" key="3">
    <source>
        <dbReference type="Proteomes" id="UP000253498"/>
    </source>
</evidence>
<dbReference type="EMBL" id="LESJ01000005">
    <property type="protein sequence ID" value="RBT68578.1"/>
    <property type="molecule type" value="Genomic_DNA"/>
</dbReference>
<evidence type="ECO:0000256" key="1">
    <source>
        <dbReference type="SAM" id="Phobius"/>
    </source>
</evidence>
<accession>A0AB37IB11</accession>
<reference evidence="2 3" key="1">
    <citation type="submission" date="2015-06" db="EMBL/GenBank/DDBJ databases">
        <title>The Genome Sequence of Enterococcus hirae 88EA1.</title>
        <authorList>
            <consortium name="The Broad Institute Genomics Platform"/>
            <consortium name="The Broad Institute Genome Sequencing Center for Infectious Disease"/>
            <person name="Earl A.M."/>
            <person name="Van Tyne D."/>
            <person name="Lebreton F."/>
            <person name="Saavedra J.T."/>
            <person name="Gilmore M.S."/>
            <person name="Manson McGuire A."/>
            <person name="Clock S."/>
            <person name="Crupain M."/>
            <person name="Rangan U."/>
            <person name="Young S."/>
            <person name="Abouelleil A."/>
            <person name="Cao P."/>
            <person name="Chapman S.B."/>
            <person name="Griggs A."/>
            <person name="Priest M."/>
            <person name="Shea T."/>
            <person name="Wortman J."/>
            <person name="Nusbaum C."/>
            <person name="Birren B."/>
        </authorList>
    </citation>
    <scope>NUCLEOTIDE SEQUENCE [LARGE SCALE GENOMIC DNA]</scope>
    <source>
        <strain evidence="2 3">88EA1</strain>
    </source>
</reference>
<dbReference type="Proteomes" id="UP000253498">
    <property type="component" value="Unassembled WGS sequence"/>
</dbReference>
<name>A0AB37IB11_ENTHR</name>
<dbReference type="AlphaFoldDB" id="A0AB37IB11"/>
<keyword evidence="1" id="KW-0812">Transmembrane</keyword>
<feature type="transmembrane region" description="Helical" evidence="1">
    <location>
        <begin position="36"/>
        <end position="60"/>
    </location>
</feature>
<proteinExistence type="predicted"/>
<comment type="caution">
    <text evidence="2">The sequence shown here is derived from an EMBL/GenBank/DDBJ whole genome shotgun (WGS) entry which is preliminary data.</text>
</comment>
<protein>
    <submittedName>
        <fullName evidence="2">Uncharacterized protein</fullName>
    </submittedName>
</protein>
<sequence>MVANIVIFLTVLVYGVNFLVFLYLRINHIKNCVEKLAIYLGTNMTLLFTSGIFLFFGKIIEDGILVFE</sequence>
<keyword evidence="1" id="KW-1133">Transmembrane helix</keyword>
<evidence type="ECO:0000313" key="2">
    <source>
        <dbReference type="EMBL" id="RBT68578.1"/>
    </source>
</evidence>
<organism evidence="2 3">
    <name type="scientific">Enterococcus hirae</name>
    <dbReference type="NCBI Taxonomy" id="1354"/>
    <lineage>
        <taxon>Bacteria</taxon>
        <taxon>Bacillati</taxon>
        <taxon>Bacillota</taxon>
        <taxon>Bacilli</taxon>
        <taxon>Lactobacillales</taxon>
        <taxon>Enterococcaceae</taxon>
        <taxon>Enterococcus</taxon>
    </lineage>
</organism>
<keyword evidence="1" id="KW-0472">Membrane</keyword>